<reference evidence="2" key="1">
    <citation type="submission" date="2023-03" db="EMBL/GenBank/DDBJ databases">
        <title>MT1 and MT2 Draft Genomes of Novel Species.</title>
        <authorList>
            <person name="Venkateswaran K."/>
        </authorList>
    </citation>
    <scope>NUCLEOTIDE SEQUENCE</scope>
    <source>
        <strain evidence="2">F6_3S_P_1C</strain>
    </source>
</reference>
<keyword evidence="3" id="KW-1185">Reference proteome</keyword>
<organism evidence="2 3">
    <name type="scientific">Paenibacillus vandeheii</name>
    <dbReference type="NCBI Taxonomy" id="3035917"/>
    <lineage>
        <taxon>Bacteria</taxon>
        <taxon>Bacillati</taxon>
        <taxon>Bacillota</taxon>
        <taxon>Bacilli</taxon>
        <taxon>Bacillales</taxon>
        <taxon>Paenibacillaceae</taxon>
        <taxon>Paenibacillus</taxon>
    </lineage>
</organism>
<dbReference type="SMART" id="SM00530">
    <property type="entry name" value="HTH_XRE"/>
    <property type="match status" value="1"/>
</dbReference>
<comment type="caution">
    <text evidence="2">The sequence shown here is derived from an EMBL/GenBank/DDBJ whole genome shotgun (WGS) entry which is preliminary data.</text>
</comment>
<dbReference type="PROSITE" id="PS50943">
    <property type="entry name" value="HTH_CROC1"/>
    <property type="match status" value="1"/>
</dbReference>
<dbReference type="Pfam" id="PF01381">
    <property type="entry name" value="HTH_3"/>
    <property type="match status" value="1"/>
</dbReference>
<dbReference type="Proteomes" id="UP001174205">
    <property type="component" value="Unassembled WGS sequence"/>
</dbReference>
<dbReference type="SUPFAM" id="SSF47413">
    <property type="entry name" value="lambda repressor-like DNA-binding domains"/>
    <property type="match status" value="1"/>
</dbReference>
<evidence type="ECO:0000313" key="2">
    <source>
        <dbReference type="EMBL" id="MDN4600733.1"/>
    </source>
</evidence>
<dbReference type="Gene3D" id="1.10.260.40">
    <property type="entry name" value="lambda repressor-like DNA-binding domains"/>
    <property type="match status" value="1"/>
</dbReference>
<evidence type="ECO:0000259" key="1">
    <source>
        <dbReference type="PROSITE" id="PS50943"/>
    </source>
</evidence>
<evidence type="ECO:0000313" key="3">
    <source>
        <dbReference type="Proteomes" id="UP001174205"/>
    </source>
</evidence>
<feature type="domain" description="HTH cro/C1-type" evidence="1">
    <location>
        <begin position="8"/>
        <end position="64"/>
    </location>
</feature>
<protein>
    <submittedName>
        <fullName evidence="2">Helix-turn-helix transcriptional regulator</fullName>
    </submittedName>
</protein>
<dbReference type="CDD" id="cd00093">
    <property type="entry name" value="HTH_XRE"/>
    <property type="match status" value="1"/>
</dbReference>
<gene>
    <name evidence="2" type="ORF">P5G61_05810</name>
</gene>
<dbReference type="RefSeq" id="WP_301245362.1">
    <property type="nucleotide sequence ID" value="NZ_JAROCD010000003.1"/>
</dbReference>
<dbReference type="InterPro" id="IPR010982">
    <property type="entry name" value="Lambda_DNA-bd_dom_sf"/>
</dbReference>
<accession>A0ABT8J737</accession>
<proteinExistence type="predicted"/>
<name>A0ABT8J737_9BACL</name>
<dbReference type="InterPro" id="IPR001387">
    <property type="entry name" value="Cro/C1-type_HTH"/>
</dbReference>
<dbReference type="EMBL" id="JAROCD010000003">
    <property type="protein sequence ID" value="MDN4600733.1"/>
    <property type="molecule type" value="Genomic_DNA"/>
</dbReference>
<sequence>MFKVKIKLKDVLKERNITQKQLEKMSGVHQARISKLIREDRQEINLVMIEKIAAALNITDLSELIGLEELSNTDNDPDSN</sequence>